<reference evidence="2 3" key="2">
    <citation type="journal article" date="2021" name="Curr. Genet.">
        <title>Genetic response to nitrogen starvation in the aggressive Eucalyptus foliar pathogen Teratosphaeria destructans.</title>
        <authorList>
            <person name="Havenga M."/>
            <person name="Wingfield B.D."/>
            <person name="Wingfield M.J."/>
            <person name="Dreyer L.L."/>
            <person name="Roets F."/>
            <person name="Aylward J."/>
        </authorList>
    </citation>
    <scope>NUCLEOTIDE SEQUENCE [LARGE SCALE GENOMIC DNA]</scope>
    <source>
        <strain evidence="2">CMW44962</strain>
    </source>
</reference>
<feature type="region of interest" description="Disordered" evidence="1">
    <location>
        <begin position="149"/>
        <end position="177"/>
    </location>
</feature>
<reference evidence="2 3" key="1">
    <citation type="journal article" date="2018" name="IMA Fungus">
        <title>IMA Genome-F 10: Nine draft genome sequences of Claviceps purpurea s.lat., including C. arundinis, C. humidiphila, and C. cf. spartinae, pseudomolecules for the pitch canker pathogen Fusarium circinatum, draft genome of Davidsoniella eucalypti, Grosmannia galeiformis, Quambalaria eucalypti, and Teratosphaeria destructans.</title>
        <authorList>
            <person name="Wingfield B.D."/>
            <person name="Liu M."/>
            <person name="Nguyen H.D."/>
            <person name="Lane F.A."/>
            <person name="Morgan S.W."/>
            <person name="De Vos L."/>
            <person name="Wilken P.M."/>
            <person name="Duong T.A."/>
            <person name="Aylward J."/>
            <person name="Coetzee M.P."/>
            <person name="Dadej K."/>
            <person name="De Beer Z.W."/>
            <person name="Findlay W."/>
            <person name="Havenga M."/>
            <person name="Kolarik M."/>
            <person name="Menzies J.G."/>
            <person name="Naidoo K."/>
            <person name="Pochopski O."/>
            <person name="Shoukouhi P."/>
            <person name="Santana Q.C."/>
            <person name="Seifert K.A."/>
            <person name="Soal N."/>
            <person name="Steenkamp E.T."/>
            <person name="Tatham C.T."/>
            <person name="van der Nest M.A."/>
            <person name="Wingfield M.J."/>
        </authorList>
    </citation>
    <scope>NUCLEOTIDE SEQUENCE [LARGE SCALE GENOMIC DNA]</scope>
    <source>
        <strain evidence="2">CMW44962</strain>
    </source>
</reference>
<feature type="compositionally biased region" description="Basic and acidic residues" evidence="1">
    <location>
        <begin position="249"/>
        <end position="261"/>
    </location>
</feature>
<sequence length="754" mass="83623">MLTGKQRPVPSKATLQVLYQLAYISSGTAVGIGFLCAEERRRRTQIVQRIADNAKKIRQSPRYAHNAAAAAVREAEEQFYRAPDVRQGPLDGEAEKRHRRRGLAAGFHDGAKGPELPSVVAEAYEQHQSSIEEGVAQSRRKHAPERLLAGSHDTHGDSSAADNINTGGRSITGDASVDTADSIGHDLRLARRSNHSSRQVVRPDHIEARLERVELLSSPGKPWDGILVFGSHERQVSDRSATSDSNETVDEHDHTGRDHDLISQPAHHPPAVADPNEHLLEHCHDISKTVDQMASHESSPARLSDRAPAECDVEFSDLRVPYKDVCSVSQDESAVEKELDDVAPGLDELDLKPERDMILALSAGEYEKVLSLYKASTHKAQSFRNSPLALEIAVEASLRRRIGDPAEAMQLMKQAHAAGLNATIAMGPVLIHRMRSLNFEDHKNLENLRTTAIDYYRLNDENGWPVKHHVGVAAASIMINGGQPRHGLNLLDAIFRSDYSRRRPLGIVAMSVYLQGYARIKNFTGIEWVVGQVLEQNMRIDRAFCHILKRCAKAFSSDDVLDFDGTRRQDLQQKQVHMRHLLEKCRARRLEQRVGFYKLGQALVKTLVSVAKQQARPVIDLAPVAHIETPASGVDGQTPASTEMLGSEDNVGDTPHSIIEQRSRRRRLAFLTRLGGGLQPGRSKARAKHRPYRRFLQPQMIGGERIYLSFRYHLPGPGAGHDRKPGAIRSPDPFDPVGGAPMNMRTLQPVSEDG</sequence>
<accession>A0A9W7T068</accession>
<protein>
    <submittedName>
        <fullName evidence="2">Uncharacterized protein</fullName>
    </submittedName>
</protein>
<comment type="caution">
    <text evidence="2">The sequence shown here is derived from an EMBL/GenBank/DDBJ whole genome shotgun (WGS) entry which is preliminary data.</text>
</comment>
<feature type="compositionally biased region" description="Polar residues" evidence="1">
    <location>
        <begin position="745"/>
        <end position="754"/>
    </location>
</feature>
<feature type="compositionally biased region" description="Polar residues" evidence="1">
    <location>
        <begin position="160"/>
        <end position="169"/>
    </location>
</feature>
<dbReference type="OrthoDB" id="3946729at2759"/>
<evidence type="ECO:0000313" key="3">
    <source>
        <dbReference type="Proteomes" id="UP001138500"/>
    </source>
</evidence>
<feature type="region of interest" description="Disordered" evidence="1">
    <location>
        <begin position="718"/>
        <end position="754"/>
    </location>
</feature>
<dbReference type="EMBL" id="RIBY02000158">
    <property type="protein sequence ID" value="KAH9845067.1"/>
    <property type="molecule type" value="Genomic_DNA"/>
</dbReference>
<dbReference type="AlphaFoldDB" id="A0A9W7T068"/>
<name>A0A9W7T068_9PEZI</name>
<keyword evidence="3" id="KW-1185">Reference proteome</keyword>
<dbReference type="Proteomes" id="UP001138500">
    <property type="component" value="Unassembled WGS sequence"/>
</dbReference>
<evidence type="ECO:0000313" key="2">
    <source>
        <dbReference type="EMBL" id="KAH9845067.1"/>
    </source>
</evidence>
<organism evidence="2 3">
    <name type="scientific">Teratosphaeria destructans</name>
    <dbReference type="NCBI Taxonomy" id="418781"/>
    <lineage>
        <taxon>Eukaryota</taxon>
        <taxon>Fungi</taxon>
        <taxon>Dikarya</taxon>
        <taxon>Ascomycota</taxon>
        <taxon>Pezizomycotina</taxon>
        <taxon>Dothideomycetes</taxon>
        <taxon>Dothideomycetidae</taxon>
        <taxon>Mycosphaerellales</taxon>
        <taxon>Teratosphaeriaceae</taxon>
        <taxon>Teratosphaeria</taxon>
    </lineage>
</organism>
<evidence type="ECO:0000256" key="1">
    <source>
        <dbReference type="SAM" id="MobiDB-lite"/>
    </source>
</evidence>
<proteinExistence type="predicted"/>
<feature type="region of interest" description="Disordered" evidence="1">
    <location>
        <begin position="234"/>
        <end position="273"/>
    </location>
</feature>
<gene>
    <name evidence="2" type="ORF">Tdes44962_MAKER06926</name>
</gene>